<dbReference type="PANTHER" id="PTHR33112:SF12">
    <property type="entry name" value="HETEROKARYON INCOMPATIBILITY DOMAIN-CONTAINING PROTEIN"/>
    <property type="match status" value="1"/>
</dbReference>
<gene>
    <name evidence="2" type="ORF">FE257_000571</name>
</gene>
<comment type="caution">
    <text evidence="2">The sequence shown here is derived from an EMBL/GenBank/DDBJ whole genome shotgun (WGS) entry which is preliminary data.</text>
</comment>
<sequence>MEELVIHHDDEGECCFCTNNLLQFNHDDPDPKTSSRCMRRLFHGACCMDGVHDTEDRGLSLCAFCRHLRLGHLLGCLGGVKLPFDYIRLCAFEDIEKRQECVFCQLLIRSGMPYSYFAGMTPPAHFEGGSLEMSLGSGTIGMRFRYEDGAWVGARQVHFSGEGDKGGSRCKGYVELVSEGWIKEEKEKQDLPVRVKRCRSTHRGSNKPTRLGGYVDWNLLSQWLESCSSGHPRCIPKHFGENPTAFRLIDVHRRCIVPATADFHYVALSYVWGKNPDFAKMTTRATIKALEQEGGLLPTNTPKTINDAIDICRQLKQDYLWVDQYCIIQDNETDKKEQISSMAAIYSCATFVIITTDGVMSDGIPGVSYERPQKQIQRRIAGIDLINTLPSWREITLGGSLWSTRGWTYQEVILGRRRLYFTSSQSFFECDESVLSEDGSTQQALYSPNGLHPQVWDPNVDCYFGHVRKYSARHIGSASDIYNAIEGVASAIYKKKNPLWFGLPRYDFDLALLWCPDAANSRGADRPGLKDVPKELIPSWSWSSTGQSVLLLDDCNRRQIRFCGTLVSWASLQRVGDSHKVESIIPSSGVEYGCPHCEEEGVTAEEGEYACDERYTDEKLLYMAVAWSQGLLEGECPFPSPGEVDFSSLKSSVISRWPCKYRYWKEAFQRQKNPSTNVPLVESLLREVTLLSPPAKPTVIVTRAQSAFFRLLPPTDQSMYLRDYPIIDENCETVGALIGQDPELQATLGADVETCAPLEFLALSVSDLDGIIQPDASTEYKGFKYKDPTQIADDTLQDLTYFDHEGTPLLPLPVVNVMLVRRDDSTMEAHRLSVGWIYMTQWTKANPTFQTVYLG</sequence>
<dbReference type="Pfam" id="PF06985">
    <property type="entry name" value="HET"/>
    <property type="match status" value="1"/>
</dbReference>
<name>A0AAD4GWP0_ASPNN</name>
<dbReference type="PANTHER" id="PTHR33112">
    <property type="entry name" value="DOMAIN PROTEIN, PUTATIVE-RELATED"/>
    <property type="match status" value="1"/>
</dbReference>
<dbReference type="Proteomes" id="UP001194746">
    <property type="component" value="Unassembled WGS sequence"/>
</dbReference>
<keyword evidence="3" id="KW-1185">Reference proteome</keyword>
<dbReference type="InterPro" id="IPR010730">
    <property type="entry name" value="HET"/>
</dbReference>
<protein>
    <recommendedName>
        <fullName evidence="1">Heterokaryon incompatibility domain-containing protein</fullName>
    </recommendedName>
</protein>
<evidence type="ECO:0000259" key="1">
    <source>
        <dbReference type="Pfam" id="PF06985"/>
    </source>
</evidence>
<evidence type="ECO:0000313" key="2">
    <source>
        <dbReference type="EMBL" id="KAF9892979.1"/>
    </source>
</evidence>
<dbReference type="EMBL" id="VCAU01000010">
    <property type="protein sequence ID" value="KAF9892979.1"/>
    <property type="molecule type" value="Genomic_DNA"/>
</dbReference>
<dbReference type="AlphaFoldDB" id="A0AAD4GWP0"/>
<organism evidence="2 3">
    <name type="scientific">Aspergillus nanangensis</name>
    <dbReference type="NCBI Taxonomy" id="2582783"/>
    <lineage>
        <taxon>Eukaryota</taxon>
        <taxon>Fungi</taxon>
        <taxon>Dikarya</taxon>
        <taxon>Ascomycota</taxon>
        <taxon>Pezizomycotina</taxon>
        <taxon>Eurotiomycetes</taxon>
        <taxon>Eurotiomycetidae</taxon>
        <taxon>Eurotiales</taxon>
        <taxon>Aspergillaceae</taxon>
        <taxon>Aspergillus</taxon>
        <taxon>Aspergillus subgen. Circumdati</taxon>
    </lineage>
</organism>
<proteinExistence type="predicted"/>
<feature type="domain" description="Heterokaryon incompatibility" evidence="1">
    <location>
        <begin position="265"/>
        <end position="411"/>
    </location>
</feature>
<reference evidence="2" key="1">
    <citation type="journal article" date="2019" name="Beilstein J. Org. Chem.">
        <title>Nanangenines: drimane sesquiterpenoids as the dominant metabolite cohort of a novel Australian fungus, Aspergillus nanangensis.</title>
        <authorList>
            <person name="Lacey H.J."/>
            <person name="Gilchrist C.L.M."/>
            <person name="Crombie A."/>
            <person name="Kalaitzis J.A."/>
            <person name="Vuong D."/>
            <person name="Rutledge P.J."/>
            <person name="Turner P."/>
            <person name="Pitt J.I."/>
            <person name="Lacey E."/>
            <person name="Chooi Y.H."/>
            <person name="Piggott A.M."/>
        </authorList>
    </citation>
    <scope>NUCLEOTIDE SEQUENCE</scope>
    <source>
        <strain evidence="2">MST-FP2251</strain>
    </source>
</reference>
<evidence type="ECO:0000313" key="3">
    <source>
        <dbReference type="Proteomes" id="UP001194746"/>
    </source>
</evidence>
<reference evidence="2" key="2">
    <citation type="submission" date="2020-02" db="EMBL/GenBank/DDBJ databases">
        <authorList>
            <person name="Gilchrist C.L.M."/>
            <person name="Chooi Y.-H."/>
        </authorList>
    </citation>
    <scope>NUCLEOTIDE SEQUENCE</scope>
    <source>
        <strain evidence="2">MST-FP2251</strain>
    </source>
</reference>
<accession>A0AAD4GWP0</accession>